<gene>
    <name evidence="1" type="ORF">N7476_004688</name>
</gene>
<proteinExistence type="predicted"/>
<sequence>MDVKLVEYSSLWKLRQFSKDAPSVVAARFAQTRSKPQPCSIVPFKKDTMFVGREAVLSAIMERQKATSQDHERVVLVGLAGVG</sequence>
<reference evidence="1" key="1">
    <citation type="submission" date="2022-12" db="EMBL/GenBank/DDBJ databases">
        <authorList>
            <person name="Petersen C."/>
        </authorList>
    </citation>
    <scope>NUCLEOTIDE SEQUENCE</scope>
    <source>
        <strain evidence="1">IBT 21472</strain>
    </source>
</reference>
<protein>
    <submittedName>
        <fullName evidence="1">Uncharacterized protein</fullName>
    </submittedName>
</protein>
<keyword evidence="2" id="KW-1185">Reference proteome</keyword>
<dbReference type="Proteomes" id="UP001147746">
    <property type="component" value="Unassembled WGS sequence"/>
</dbReference>
<reference evidence="1" key="2">
    <citation type="journal article" date="2023" name="IMA Fungus">
        <title>Comparative genomic study of the Penicillium genus elucidates a diverse pangenome and 15 lateral gene transfer events.</title>
        <authorList>
            <person name="Petersen C."/>
            <person name="Sorensen T."/>
            <person name="Nielsen M.R."/>
            <person name="Sondergaard T.E."/>
            <person name="Sorensen J.L."/>
            <person name="Fitzpatrick D.A."/>
            <person name="Frisvad J.C."/>
            <person name="Nielsen K.L."/>
        </authorList>
    </citation>
    <scope>NUCLEOTIDE SEQUENCE</scope>
    <source>
        <strain evidence="1">IBT 21472</strain>
    </source>
</reference>
<organism evidence="1 2">
    <name type="scientific">Penicillium atrosanguineum</name>
    <dbReference type="NCBI Taxonomy" id="1132637"/>
    <lineage>
        <taxon>Eukaryota</taxon>
        <taxon>Fungi</taxon>
        <taxon>Dikarya</taxon>
        <taxon>Ascomycota</taxon>
        <taxon>Pezizomycotina</taxon>
        <taxon>Eurotiomycetes</taxon>
        <taxon>Eurotiomycetidae</taxon>
        <taxon>Eurotiales</taxon>
        <taxon>Aspergillaceae</taxon>
        <taxon>Penicillium</taxon>
    </lineage>
</organism>
<evidence type="ECO:0000313" key="1">
    <source>
        <dbReference type="EMBL" id="KAJ5318268.1"/>
    </source>
</evidence>
<accession>A0A9W9U4W8</accession>
<comment type="caution">
    <text evidence="1">The sequence shown here is derived from an EMBL/GenBank/DDBJ whole genome shotgun (WGS) entry which is preliminary data.</text>
</comment>
<name>A0A9W9U4W8_9EURO</name>
<dbReference type="EMBL" id="JAPZBO010000004">
    <property type="protein sequence ID" value="KAJ5318268.1"/>
    <property type="molecule type" value="Genomic_DNA"/>
</dbReference>
<evidence type="ECO:0000313" key="2">
    <source>
        <dbReference type="Proteomes" id="UP001147746"/>
    </source>
</evidence>
<dbReference type="AlphaFoldDB" id="A0A9W9U4W8"/>